<dbReference type="EMBL" id="JBAWTH010000053">
    <property type="protein sequence ID" value="KAL2281941.1"/>
    <property type="molecule type" value="Genomic_DNA"/>
</dbReference>
<proteinExistence type="predicted"/>
<accession>A0ABR4EHN1</accession>
<sequence>MELRPRRRSKAITSAMLPAGVTFPWCKIPSLVQDIILGELAGDCDGGSTQGGEARAAYAAVCSDWQAFFEKISFRKLVLHDGDLDYFEEIVKRRVKSEKTVRRQIRGRQQATAVLASTKSRMPRIQHIWLRAELLNYDCWYCKVPQTPKEVVRNDVEFTKPLWKLLDILSRWERTDANHGQQLTLELSAHSPCDSQHLLKDDVEHKDDYPYRAGIGAQRDYIASHPVEVRRLASTLHEQILSNPTAHDMNNLVLPYELDSNNPMPNLNRSSAARLISALKFDNFKVKFRPEQRRDRLPEVKMVSSFLMRRQYYRMLSVFALRTLVLESLTGLRNLRCERWRPQSDIEWDWELDRTLNPSIFGATILDSTVSSPLETFCLFEDFSITMHGPEGVKRPRPSRIKVLHWAAISAVNIKNIAVSFLSDAKDCLQFPERTLPNLESVALTSQHWLEPTQENTQKLLYLAARAALKMPSLQIMEIWTCRNGHAAIFRYEATGTAHSSAARLTWRCSWDASKKPIAWDGVTAAWRHVAATNALRELSFTEDPLPRGSHRYEKYGAILHQLKLRNLILDPVSVMQVRMGTGAEDEPEVEAWRSSVPDSYWSQR</sequence>
<gene>
    <name evidence="2" type="ORF">FJTKL_11213</name>
</gene>
<evidence type="ECO:0000313" key="3">
    <source>
        <dbReference type="Proteomes" id="UP001600888"/>
    </source>
</evidence>
<dbReference type="InterPro" id="IPR046676">
    <property type="entry name" value="DUF6546"/>
</dbReference>
<evidence type="ECO:0000259" key="1">
    <source>
        <dbReference type="Pfam" id="PF20183"/>
    </source>
</evidence>
<feature type="domain" description="DUF6546" evidence="1">
    <location>
        <begin position="372"/>
        <end position="571"/>
    </location>
</feature>
<dbReference type="Pfam" id="PF20183">
    <property type="entry name" value="DUF6546"/>
    <property type="match status" value="1"/>
</dbReference>
<protein>
    <recommendedName>
        <fullName evidence="1">DUF6546 domain-containing protein</fullName>
    </recommendedName>
</protein>
<keyword evidence="3" id="KW-1185">Reference proteome</keyword>
<name>A0ABR4EHN1_9PEZI</name>
<evidence type="ECO:0000313" key="2">
    <source>
        <dbReference type="EMBL" id="KAL2281941.1"/>
    </source>
</evidence>
<organism evidence="2 3">
    <name type="scientific">Diaporthe vaccinii</name>
    <dbReference type="NCBI Taxonomy" id="105482"/>
    <lineage>
        <taxon>Eukaryota</taxon>
        <taxon>Fungi</taxon>
        <taxon>Dikarya</taxon>
        <taxon>Ascomycota</taxon>
        <taxon>Pezizomycotina</taxon>
        <taxon>Sordariomycetes</taxon>
        <taxon>Sordariomycetidae</taxon>
        <taxon>Diaporthales</taxon>
        <taxon>Diaporthaceae</taxon>
        <taxon>Diaporthe</taxon>
        <taxon>Diaporthe eres species complex</taxon>
    </lineage>
</organism>
<dbReference type="Proteomes" id="UP001600888">
    <property type="component" value="Unassembled WGS sequence"/>
</dbReference>
<reference evidence="2 3" key="1">
    <citation type="submission" date="2024-03" db="EMBL/GenBank/DDBJ databases">
        <title>A high-quality draft genome sequence of Diaporthe vaccinii, a causative agent of upright dieback and viscid rot disease in cranberry plants.</title>
        <authorList>
            <person name="Sarrasin M."/>
            <person name="Lang B.F."/>
            <person name="Burger G."/>
        </authorList>
    </citation>
    <scope>NUCLEOTIDE SEQUENCE [LARGE SCALE GENOMIC DNA]</scope>
    <source>
        <strain evidence="2 3">IS7</strain>
    </source>
</reference>
<comment type="caution">
    <text evidence="2">The sequence shown here is derived from an EMBL/GenBank/DDBJ whole genome shotgun (WGS) entry which is preliminary data.</text>
</comment>